<evidence type="ECO:0000313" key="1">
    <source>
        <dbReference type="EMBL" id="KIT98028.1"/>
    </source>
</evidence>
<accession>A0AA40JPJ0</accession>
<gene>
    <name evidence="1" type="ORF">QU38_02945</name>
</gene>
<name>A0AA40JPJ0_STAAU</name>
<sequence length="214" mass="23469">MARECRSLIARDDSQLIPRVRFGPATTTRDAEGIRIGRHEGEDFRPAEALLDGQAVAWQRLAADDVAKVVGEVLEWREAARLGVEMREIEAPAELLLAAVLAHEAVQPALQASRQTEIIAVDRQHERVVEDGGVEPIGHDQLEAERPAAMVGALLPFVDPGEAVHPPLGRLADRGRYRRRLKSVERSLEAVVVAQRHAAADEVEDFVGSGRHEA</sequence>
<evidence type="ECO:0000313" key="2">
    <source>
        <dbReference type="Proteomes" id="UP000032274"/>
    </source>
</evidence>
<protein>
    <submittedName>
        <fullName evidence="1">Uncharacterized protein</fullName>
    </submittedName>
</protein>
<dbReference type="EMBL" id="JXIG01000611">
    <property type="protein sequence ID" value="KIT98028.1"/>
    <property type="molecule type" value="Genomic_DNA"/>
</dbReference>
<proteinExistence type="predicted"/>
<dbReference type="AlphaFoldDB" id="A0AA40JPJ0"/>
<reference evidence="1 2" key="1">
    <citation type="submission" date="2015-01" db="EMBL/GenBank/DDBJ databases">
        <title>Characterization of Swiss Staphylococcus aureus strains involved in food poisoning.</title>
        <authorList>
            <person name="Crovadore J."/>
            <person name="Chablais R."/>
            <person name="Tonacini J."/>
            <person name="Schnyder B."/>
            <person name="Lefort F."/>
        </authorList>
    </citation>
    <scope>NUCLEOTIDE SEQUENCE [LARGE SCALE GENOMIC DNA]</scope>
    <source>
        <strain evidence="1 2">SA-120</strain>
    </source>
</reference>
<dbReference type="Proteomes" id="UP000032274">
    <property type="component" value="Unassembled WGS sequence"/>
</dbReference>
<organism evidence="1 2">
    <name type="scientific">Staphylococcus aureus</name>
    <dbReference type="NCBI Taxonomy" id="1280"/>
    <lineage>
        <taxon>Bacteria</taxon>
        <taxon>Bacillati</taxon>
        <taxon>Bacillota</taxon>
        <taxon>Bacilli</taxon>
        <taxon>Bacillales</taxon>
        <taxon>Staphylococcaceae</taxon>
        <taxon>Staphylococcus</taxon>
    </lineage>
</organism>
<comment type="caution">
    <text evidence="1">The sequence shown here is derived from an EMBL/GenBank/DDBJ whole genome shotgun (WGS) entry which is preliminary data.</text>
</comment>